<dbReference type="Proteomes" id="UP001381693">
    <property type="component" value="Unassembled WGS sequence"/>
</dbReference>
<name>A0AAN9A3V6_HALRR</name>
<feature type="compositionally biased region" description="Basic residues" evidence="1">
    <location>
        <begin position="29"/>
        <end position="39"/>
    </location>
</feature>
<feature type="non-terminal residue" evidence="2">
    <location>
        <position position="1"/>
    </location>
</feature>
<evidence type="ECO:0000256" key="1">
    <source>
        <dbReference type="SAM" id="MobiDB-lite"/>
    </source>
</evidence>
<feature type="compositionally biased region" description="Basic and acidic residues" evidence="1">
    <location>
        <begin position="40"/>
        <end position="60"/>
    </location>
</feature>
<gene>
    <name evidence="2" type="ORF">SK128_019157</name>
</gene>
<organism evidence="2 3">
    <name type="scientific">Halocaridina rubra</name>
    <name type="common">Hawaiian red shrimp</name>
    <dbReference type="NCBI Taxonomy" id="373956"/>
    <lineage>
        <taxon>Eukaryota</taxon>
        <taxon>Metazoa</taxon>
        <taxon>Ecdysozoa</taxon>
        <taxon>Arthropoda</taxon>
        <taxon>Crustacea</taxon>
        <taxon>Multicrustacea</taxon>
        <taxon>Malacostraca</taxon>
        <taxon>Eumalacostraca</taxon>
        <taxon>Eucarida</taxon>
        <taxon>Decapoda</taxon>
        <taxon>Pleocyemata</taxon>
        <taxon>Caridea</taxon>
        <taxon>Atyoidea</taxon>
        <taxon>Atyidae</taxon>
        <taxon>Halocaridina</taxon>
    </lineage>
</organism>
<feature type="non-terminal residue" evidence="2">
    <location>
        <position position="60"/>
    </location>
</feature>
<accession>A0AAN9A3V6</accession>
<reference evidence="2 3" key="1">
    <citation type="submission" date="2023-11" db="EMBL/GenBank/DDBJ databases">
        <title>Halocaridina rubra genome assembly.</title>
        <authorList>
            <person name="Smith C."/>
        </authorList>
    </citation>
    <scope>NUCLEOTIDE SEQUENCE [LARGE SCALE GENOMIC DNA]</scope>
    <source>
        <strain evidence="2">EP-1</strain>
        <tissue evidence="2">Whole</tissue>
    </source>
</reference>
<sequence>IINIDMPVNSLKNNITLLIARIILTNVGSKRKKKRRLKGRGGERGKREEDEIEKQEKEDI</sequence>
<proteinExistence type="predicted"/>
<comment type="caution">
    <text evidence="2">The sequence shown here is derived from an EMBL/GenBank/DDBJ whole genome shotgun (WGS) entry which is preliminary data.</text>
</comment>
<feature type="region of interest" description="Disordered" evidence="1">
    <location>
        <begin position="28"/>
        <end position="60"/>
    </location>
</feature>
<keyword evidence="3" id="KW-1185">Reference proteome</keyword>
<dbReference type="EMBL" id="JAXCGZ010006623">
    <property type="protein sequence ID" value="KAK7079641.1"/>
    <property type="molecule type" value="Genomic_DNA"/>
</dbReference>
<dbReference type="AlphaFoldDB" id="A0AAN9A3V6"/>
<evidence type="ECO:0000313" key="2">
    <source>
        <dbReference type="EMBL" id="KAK7079641.1"/>
    </source>
</evidence>
<protein>
    <submittedName>
        <fullName evidence="2">Uncharacterized protein</fullName>
    </submittedName>
</protein>
<evidence type="ECO:0000313" key="3">
    <source>
        <dbReference type="Proteomes" id="UP001381693"/>
    </source>
</evidence>